<comment type="caution">
    <text evidence="1">The sequence shown here is derived from an EMBL/GenBank/DDBJ whole genome shotgun (WGS) entry which is preliminary data.</text>
</comment>
<name>A0ABQ7TBQ9_PHRPL</name>
<dbReference type="Proteomes" id="UP000826234">
    <property type="component" value="Unassembled WGS sequence"/>
</dbReference>
<dbReference type="EMBL" id="JAIPUX010000521">
    <property type="protein sequence ID" value="KAH0626936.1"/>
    <property type="molecule type" value="Genomic_DNA"/>
</dbReference>
<protein>
    <submittedName>
        <fullName evidence="1">Uncharacterized protein</fullName>
    </submittedName>
</protein>
<evidence type="ECO:0000313" key="1">
    <source>
        <dbReference type="EMBL" id="KAH0626936.1"/>
    </source>
</evidence>
<keyword evidence="2" id="KW-1185">Reference proteome</keyword>
<gene>
    <name evidence="1" type="ORF">JD844_002243</name>
</gene>
<proteinExistence type="predicted"/>
<organism evidence="1 2">
    <name type="scientific">Phrynosoma platyrhinos</name>
    <name type="common">Desert horned lizard</name>
    <dbReference type="NCBI Taxonomy" id="52577"/>
    <lineage>
        <taxon>Eukaryota</taxon>
        <taxon>Metazoa</taxon>
        <taxon>Chordata</taxon>
        <taxon>Craniata</taxon>
        <taxon>Vertebrata</taxon>
        <taxon>Euteleostomi</taxon>
        <taxon>Lepidosauria</taxon>
        <taxon>Squamata</taxon>
        <taxon>Bifurcata</taxon>
        <taxon>Unidentata</taxon>
        <taxon>Episquamata</taxon>
        <taxon>Toxicofera</taxon>
        <taxon>Iguania</taxon>
        <taxon>Phrynosomatidae</taxon>
        <taxon>Phrynosomatinae</taxon>
        <taxon>Phrynosoma</taxon>
    </lineage>
</organism>
<reference evidence="1 2" key="1">
    <citation type="journal article" date="2022" name="Gigascience">
        <title>A chromosome-level genome assembly and annotation of the desert horned lizard, Phrynosoma platyrhinos, provides insight into chromosomal rearrangements among reptiles.</title>
        <authorList>
            <person name="Koochekian N."/>
            <person name="Ascanio A."/>
            <person name="Farleigh K."/>
            <person name="Card D.C."/>
            <person name="Schield D.R."/>
            <person name="Castoe T.A."/>
            <person name="Jezkova T."/>
        </authorList>
    </citation>
    <scope>NUCLEOTIDE SEQUENCE [LARGE SCALE GENOMIC DNA]</scope>
    <source>
        <strain evidence="1">NK-2021</strain>
    </source>
</reference>
<evidence type="ECO:0000313" key="2">
    <source>
        <dbReference type="Proteomes" id="UP000826234"/>
    </source>
</evidence>
<accession>A0ABQ7TBQ9</accession>
<sequence length="90" mass="9931">FSGLKIEIHLLSGESLHIREFRGVKVGDVATRISSQIPASAFSFFTKEGLPVRCDMEVPDSGIELQCALAADCSCGWSWRVKHGQLEKRP</sequence>
<feature type="non-terminal residue" evidence="1">
    <location>
        <position position="1"/>
    </location>
</feature>